<feature type="region of interest" description="Disordered" evidence="3">
    <location>
        <begin position="1"/>
        <end position="45"/>
    </location>
</feature>
<dbReference type="InterPro" id="IPR003658">
    <property type="entry name" value="Anti-sigma_ant"/>
</dbReference>
<gene>
    <name evidence="5" type="ORF">JOF55_000042</name>
</gene>
<feature type="compositionally biased region" description="Polar residues" evidence="3">
    <location>
        <begin position="1"/>
        <end position="12"/>
    </location>
</feature>
<dbReference type="Pfam" id="PF01740">
    <property type="entry name" value="STAS"/>
    <property type="match status" value="1"/>
</dbReference>
<dbReference type="RefSeq" id="WP_310267660.1">
    <property type="nucleotide sequence ID" value="NZ_JAVDXW010000001.1"/>
</dbReference>
<evidence type="ECO:0000256" key="3">
    <source>
        <dbReference type="SAM" id="MobiDB-lite"/>
    </source>
</evidence>
<feature type="domain" description="STAS" evidence="4">
    <location>
        <begin position="63"/>
        <end position="165"/>
    </location>
</feature>
<dbReference type="PANTHER" id="PTHR33495:SF2">
    <property type="entry name" value="ANTI-SIGMA FACTOR ANTAGONIST TM_1081-RELATED"/>
    <property type="match status" value="1"/>
</dbReference>
<dbReference type="CDD" id="cd07043">
    <property type="entry name" value="STAS_anti-anti-sigma_factors"/>
    <property type="match status" value="1"/>
</dbReference>
<dbReference type="InterPro" id="IPR036513">
    <property type="entry name" value="STAS_dom_sf"/>
</dbReference>
<accession>A0AAE4CK30</accession>
<proteinExistence type="inferred from homology"/>
<dbReference type="Gene3D" id="3.30.750.24">
    <property type="entry name" value="STAS domain"/>
    <property type="match status" value="1"/>
</dbReference>
<dbReference type="InterPro" id="IPR002645">
    <property type="entry name" value="STAS_dom"/>
</dbReference>
<dbReference type="GO" id="GO:0043856">
    <property type="term" value="F:anti-sigma factor antagonist activity"/>
    <property type="evidence" value="ECO:0007669"/>
    <property type="project" value="InterPro"/>
</dbReference>
<evidence type="ECO:0000313" key="6">
    <source>
        <dbReference type="Proteomes" id="UP001180845"/>
    </source>
</evidence>
<evidence type="ECO:0000256" key="2">
    <source>
        <dbReference type="RuleBase" id="RU003749"/>
    </source>
</evidence>
<comment type="similarity">
    <text evidence="1 2">Belongs to the anti-sigma-factor antagonist family.</text>
</comment>
<name>A0AAE4CK30_9ACTN</name>
<keyword evidence="6" id="KW-1185">Reference proteome</keyword>
<protein>
    <recommendedName>
        <fullName evidence="2">Anti-sigma factor antagonist</fullName>
    </recommendedName>
</protein>
<evidence type="ECO:0000313" key="5">
    <source>
        <dbReference type="EMBL" id="MDR7299861.1"/>
    </source>
</evidence>
<dbReference type="AlphaFoldDB" id="A0AAE4CK30"/>
<reference evidence="5" key="1">
    <citation type="submission" date="2023-07" db="EMBL/GenBank/DDBJ databases">
        <title>Sequencing the genomes of 1000 actinobacteria strains.</title>
        <authorList>
            <person name="Klenk H.-P."/>
        </authorList>
    </citation>
    <scope>NUCLEOTIDE SEQUENCE</scope>
    <source>
        <strain evidence="5">DSM 45977</strain>
    </source>
</reference>
<dbReference type="EMBL" id="JAVDXW010000001">
    <property type="protein sequence ID" value="MDR7299861.1"/>
    <property type="molecule type" value="Genomic_DNA"/>
</dbReference>
<evidence type="ECO:0000256" key="1">
    <source>
        <dbReference type="ARBA" id="ARBA00009013"/>
    </source>
</evidence>
<dbReference type="PANTHER" id="PTHR33495">
    <property type="entry name" value="ANTI-SIGMA FACTOR ANTAGONIST TM_1081-RELATED-RELATED"/>
    <property type="match status" value="1"/>
</dbReference>
<dbReference type="PROSITE" id="PS50801">
    <property type="entry name" value="STAS"/>
    <property type="match status" value="1"/>
</dbReference>
<dbReference type="SUPFAM" id="SSF52091">
    <property type="entry name" value="SpoIIaa-like"/>
    <property type="match status" value="1"/>
</dbReference>
<organism evidence="5 6">
    <name type="scientific">Haloactinomyces albus</name>
    <dbReference type="NCBI Taxonomy" id="1352928"/>
    <lineage>
        <taxon>Bacteria</taxon>
        <taxon>Bacillati</taxon>
        <taxon>Actinomycetota</taxon>
        <taxon>Actinomycetes</taxon>
        <taxon>Actinopolysporales</taxon>
        <taxon>Actinopolysporaceae</taxon>
        <taxon>Haloactinomyces</taxon>
    </lineage>
</organism>
<evidence type="ECO:0000259" key="4">
    <source>
        <dbReference type="PROSITE" id="PS50801"/>
    </source>
</evidence>
<comment type="caution">
    <text evidence="5">The sequence shown here is derived from an EMBL/GenBank/DDBJ whole genome shotgun (WGS) entry which is preliminary data.</text>
</comment>
<dbReference type="NCBIfam" id="TIGR00377">
    <property type="entry name" value="ant_ant_sig"/>
    <property type="match status" value="1"/>
</dbReference>
<sequence length="170" mass="18542">MILSHSSANSPAQGGDAATAPPRDTPHASSAFVPSRRAPEHDLSRDRQRINRSLRLLVERPVPGISVVRMIGDIDLASVSRLTELVRQRLAAAVLNALVLDLSEVSFVSSYGLELLLQAQRRAEQRGITLYVIAESRCVRRLLEVTDITGRFTCCATVAEAVALARTESR</sequence>
<dbReference type="Proteomes" id="UP001180845">
    <property type="component" value="Unassembled WGS sequence"/>
</dbReference>